<gene>
    <name evidence="2" type="ORF">DMC30DRAFT_249335</name>
</gene>
<dbReference type="AlphaFoldDB" id="A0A5C5FUI6"/>
<feature type="region of interest" description="Disordered" evidence="1">
    <location>
        <begin position="619"/>
        <end position="669"/>
    </location>
</feature>
<dbReference type="Proteomes" id="UP000311382">
    <property type="component" value="Unassembled WGS sequence"/>
</dbReference>
<name>A0A5C5FUI6_9BASI</name>
<dbReference type="EMBL" id="SOZI01000065">
    <property type="protein sequence ID" value="TNY20483.1"/>
    <property type="molecule type" value="Genomic_DNA"/>
</dbReference>
<comment type="caution">
    <text evidence="2">The sequence shown here is derived from an EMBL/GenBank/DDBJ whole genome shotgun (WGS) entry which is preliminary data.</text>
</comment>
<keyword evidence="3" id="KW-1185">Reference proteome</keyword>
<organism evidence="2 3">
    <name type="scientific">Rhodotorula diobovata</name>
    <dbReference type="NCBI Taxonomy" id="5288"/>
    <lineage>
        <taxon>Eukaryota</taxon>
        <taxon>Fungi</taxon>
        <taxon>Dikarya</taxon>
        <taxon>Basidiomycota</taxon>
        <taxon>Pucciniomycotina</taxon>
        <taxon>Microbotryomycetes</taxon>
        <taxon>Sporidiobolales</taxon>
        <taxon>Sporidiobolaceae</taxon>
        <taxon>Rhodotorula</taxon>
    </lineage>
</organism>
<sequence>MSARTAGLLPAELWDHVLSLLPPEHQQHSALALSRALPASNPSPSSFLRHLRISRPKQALETANALRHSLTGSAQAVHTATVQVWRDDTQLVVNLLLALPRPRSISLTVGPLASPDHIEDLVDPASIHRSRRWRHLQQLAFRFNPYSVERSYHTFLKGAYYDVTATSLARCDPADLPALRRLSFIQDLPPTYGLVRPSEPAFGLHDLADALDEATATDDANPAVAAVEPPPSASASSSFVPVTGKFGRVKKGDASSMDFAQPIVFFQLGCVTHLALSPLAAQLTHLTFRLPRRALLPSLVDLPPGEKRAPFANLRHLDLSTTHVADDARLPTLLRLYPRLESLVLDRCSGLVGRDAVDEATALATLRWLGKCIGGSGLSRADDAIRTWRRIAKARPTPSPSPSPSPSAPAAIAQVRDLVVLPPVPSLVSLGLGLHSPLARRTARAWDEAFEEGRGEALRRAGERCADVGERWERWEGTGKLQREGDKRVAVFADQIELEGESERDERAPRPRAGALPLELVHAVRAAVADSDEPDPLFRRFCAQRGLVPLPAAASSALVSALGRALVAAHAVRAEPAGGQGEGEGAGAGGFALCLTPDCSDRPGRAHLVVGSSGGAAAAAEGAAGGRGPGAGAAAKEAEVREREERERRAWSEEWDEEHGVGGWRRPEGEHKVGCAHLVGRKAWALE</sequence>
<feature type="compositionally biased region" description="Basic and acidic residues" evidence="1">
    <location>
        <begin position="636"/>
        <end position="652"/>
    </location>
</feature>
<evidence type="ECO:0000256" key="1">
    <source>
        <dbReference type="SAM" id="MobiDB-lite"/>
    </source>
</evidence>
<proteinExistence type="predicted"/>
<reference evidence="2 3" key="1">
    <citation type="submission" date="2019-03" db="EMBL/GenBank/DDBJ databases">
        <title>Rhodosporidium diobovatum UCD-FST 08-225 genome sequencing, assembly, and annotation.</title>
        <authorList>
            <person name="Fakankun I.U."/>
            <person name="Fristensky B."/>
            <person name="Levin D.B."/>
        </authorList>
    </citation>
    <scope>NUCLEOTIDE SEQUENCE [LARGE SCALE GENOMIC DNA]</scope>
    <source>
        <strain evidence="2 3">UCD-FST 08-225</strain>
    </source>
</reference>
<accession>A0A5C5FUI6</accession>
<dbReference type="OrthoDB" id="3353982at2759"/>
<protein>
    <submittedName>
        <fullName evidence="2">Uncharacterized protein</fullName>
    </submittedName>
</protein>
<evidence type="ECO:0000313" key="3">
    <source>
        <dbReference type="Proteomes" id="UP000311382"/>
    </source>
</evidence>
<evidence type="ECO:0000313" key="2">
    <source>
        <dbReference type="EMBL" id="TNY20483.1"/>
    </source>
</evidence>